<dbReference type="SUPFAM" id="SSF50978">
    <property type="entry name" value="WD40 repeat-like"/>
    <property type="match status" value="1"/>
</dbReference>
<keyword evidence="8" id="KW-1185">Reference proteome</keyword>
<dbReference type="InterPro" id="IPR019775">
    <property type="entry name" value="WD40_repeat_CS"/>
</dbReference>
<organism evidence="7 8">
    <name type="scientific">Heterodera schachtii</name>
    <name type="common">Sugarbeet cyst nematode worm</name>
    <name type="synonym">Tylenchus schachtii</name>
    <dbReference type="NCBI Taxonomy" id="97005"/>
    <lineage>
        <taxon>Eukaryota</taxon>
        <taxon>Metazoa</taxon>
        <taxon>Ecdysozoa</taxon>
        <taxon>Nematoda</taxon>
        <taxon>Chromadorea</taxon>
        <taxon>Rhabditida</taxon>
        <taxon>Tylenchina</taxon>
        <taxon>Tylenchomorpha</taxon>
        <taxon>Tylenchoidea</taxon>
        <taxon>Heteroderidae</taxon>
        <taxon>Heteroderinae</taxon>
        <taxon>Heterodera</taxon>
    </lineage>
</organism>
<reference evidence="7 8" key="1">
    <citation type="submission" date="2024-10" db="EMBL/GenBank/DDBJ databases">
        <authorList>
            <person name="Kim D."/>
        </authorList>
    </citation>
    <scope>NUCLEOTIDE SEQUENCE [LARGE SCALE GENOMIC DNA]</scope>
    <source>
        <strain evidence="7">Taebaek</strain>
    </source>
</reference>
<evidence type="ECO:0000256" key="3">
    <source>
        <dbReference type="ARBA" id="ARBA00022737"/>
    </source>
</evidence>
<dbReference type="PROSITE" id="PS50082">
    <property type="entry name" value="WD_REPEATS_2"/>
    <property type="match status" value="4"/>
</dbReference>
<feature type="repeat" description="WD" evidence="4">
    <location>
        <begin position="479"/>
        <end position="507"/>
    </location>
</feature>
<gene>
    <name evidence="7" type="ORF">niasHS_006800</name>
</gene>
<dbReference type="InterPro" id="IPR001680">
    <property type="entry name" value="WD40_rpt"/>
</dbReference>
<dbReference type="SMART" id="SM00320">
    <property type="entry name" value="WD40"/>
    <property type="match status" value="7"/>
</dbReference>
<evidence type="ECO:0000256" key="1">
    <source>
        <dbReference type="ARBA" id="ARBA00009271"/>
    </source>
</evidence>
<dbReference type="PROSITE" id="PS00678">
    <property type="entry name" value="WD_REPEATS_1"/>
    <property type="match status" value="2"/>
</dbReference>
<sequence length="543" mass="61454">MDFVQCRAQILQSLHQRDKQNAQFERFIRQYEQLADQLLHSVAKNNRFVSVHRGSDGNSDELASVRIELADLYKTKALNDQQLINANNRLGEVEHQLRSVQLELAFELKFLKTDLERANAEKRQISEDRQCLLDEHIALQTAYHSMEEKYVKTDQERAELIVRLKELKEKEISLVNEMNEREMQIQHQKLQSQLAEASRPNLALDAKAYEMVTMDGFSDVPSNSSIGCGRERFLSCGDVIPERCSAKFECNEMGEVNDVLFHPNGHCFFTAGMDKKVKMWAMDHDSFCKKAEFAGANQGTTRLDLDMDCRHILASSNDSTVRVWSLEGQRLRFTFTGHSEKVTTARFFNSGRSVVSGSNDRTIKVWDIVKSICQKTLFPASTVADLVSNERGIGCPLISCHFDKSIRFWDFRSGDQPAKFLKLGARVTSLDITSDCRSLLCSARDETLTLIDLRTFATLHIYSAEQYRTSSDFGRAVVSPSDSFVASGSADGHIFVWNLLTTRLEKVLHKGGHDGAAVLSLSWHPGGHSLLSGDKRRGVCLWR</sequence>
<keyword evidence="3" id="KW-0677">Repeat</keyword>
<dbReference type="PANTHER" id="PTHR19878">
    <property type="entry name" value="AUTOPHAGY PROTEIN 16-LIKE"/>
    <property type="match status" value="1"/>
</dbReference>
<dbReference type="InterPro" id="IPR015943">
    <property type="entry name" value="WD40/YVTN_repeat-like_dom_sf"/>
</dbReference>
<dbReference type="InterPro" id="IPR036322">
    <property type="entry name" value="WD40_repeat_dom_sf"/>
</dbReference>
<dbReference type="PRINTS" id="PR00320">
    <property type="entry name" value="GPROTEINBRPT"/>
</dbReference>
<accession>A0ABD2JIA4</accession>
<evidence type="ECO:0000256" key="5">
    <source>
        <dbReference type="SAM" id="Coils"/>
    </source>
</evidence>
<protein>
    <recommendedName>
        <fullName evidence="6">Autophagy-related protein 16 domain-containing protein</fullName>
    </recommendedName>
</protein>
<feature type="domain" description="Autophagy-related protein 16" evidence="6">
    <location>
        <begin position="9"/>
        <end position="171"/>
    </location>
</feature>
<comment type="similarity">
    <text evidence="1">Belongs to the WD repeat ATG16 family.</text>
</comment>
<dbReference type="PROSITE" id="PS50294">
    <property type="entry name" value="WD_REPEATS_REGION"/>
    <property type="match status" value="1"/>
</dbReference>
<comment type="caution">
    <text evidence="7">The sequence shown here is derived from an EMBL/GenBank/DDBJ whole genome shotgun (WGS) entry which is preliminary data.</text>
</comment>
<dbReference type="InterPro" id="IPR013923">
    <property type="entry name" value="Autophagy-rel_prot_16_dom"/>
</dbReference>
<name>A0ABD2JIA4_HETSC</name>
<proteinExistence type="inferred from homology"/>
<evidence type="ECO:0000256" key="4">
    <source>
        <dbReference type="PROSITE-ProRule" id="PRU00221"/>
    </source>
</evidence>
<dbReference type="Pfam" id="PF00400">
    <property type="entry name" value="WD40"/>
    <property type="match status" value="5"/>
</dbReference>
<feature type="repeat" description="WD" evidence="4">
    <location>
        <begin position="293"/>
        <end position="334"/>
    </location>
</feature>
<dbReference type="Pfam" id="PF08614">
    <property type="entry name" value="ATG16"/>
    <property type="match status" value="1"/>
</dbReference>
<dbReference type="AlphaFoldDB" id="A0ABD2JIA4"/>
<evidence type="ECO:0000256" key="2">
    <source>
        <dbReference type="ARBA" id="ARBA00022574"/>
    </source>
</evidence>
<dbReference type="EMBL" id="JBICCN010000143">
    <property type="protein sequence ID" value="KAL3090348.1"/>
    <property type="molecule type" value="Genomic_DNA"/>
</dbReference>
<dbReference type="CDD" id="cd00200">
    <property type="entry name" value="WD40"/>
    <property type="match status" value="1"/>
</dbReference>
<evidence type="ECO:0000313" key="7">
    <source>
        <dbReference type="EMBL" id="KAL3090348.1"/>
    </source>
</evidence>
<feature type="repeat" description="WD" evidence="4">
    <location>
        <begin position="335"/>
        <end position="368"/>
    </location>
</feature>
<feature type="coiled-coil region" evidence="5">
    <location>
        <begin position="83"/>
        <end position="184"/>
    </location>
</feature>
<evidence type="ECO:0000313" key="8">
    <source>
        <dbReference type="Proteomes" id="UP001620645"/>
    </source>
</evidence>
<keyword evidence="2 4" id="KW-0853">WD repeat</keyword>
<evidence type="ECO:0000259" key="6">
    <source>
        <dbReference type="Pfam" id="PF08614"/>
    </source>
</evidence>
<keyword evidence="5" id="KW-0175">Coiled coil</keyword>
<dbReference type="Gene3D" id="2.130.10.10">
    <property type="entry name" value="YVTN repeat-like/Quinoprotein amine dehydrogenase"/>
    <property type="match status" value="3"/>
</dbReference>
<dbReference type="InterPro" id="IPR045160">
    <property type="entry name" value="ATG16"/>
</dbReference>
<dbReference type="PANTHER" id="PTHR19878:SF8">
    <property type="entry name" value="AUTOPHAGY-RELATED 16, ISOFORM F"/>
    <property type="match status" value="1"/>
</dbReference>
<dbReference type="InterPro" id="IPR020472">
    <property type="entry name" value="WD40_PAC1"/>
</dbReference>
<feature type="repeat" description="WD" evidence="4">
    <location>
        <begin position="256"/>
        <end position="280"/>
    </location>
</feature>
<dbReference type="Proteomes" id="UP001620645">
    <property type="component" value="Unassembled WGS sequence"/>
</dbReference>